<protein>
    <recommendedName>
        <fullName evidence="1">GmrSD restriction endonucleases N-terminal domain-containing protein</fullName>
    </recommendedName>
</protein>
<accession>A0A1M6MAV0</accession>
<feature type="domain" description="GmrSD restriction endonucleases N-terminal" evidence="1">
    <location>
        <begin position="25"/>
        <end position="203"/>
    </location>
</feature>
<proteinExistence type="predicted"/>
<dbReference type="PANTHER" id="PTHR37292">
    <property type="entry name" value="VNG6097C"/>
    <property type="match status" value="1"/>
</dbReference>
<evidence type="ECO:0000259" key="1">
    <source>
        <dbReference type="Pfam" id="PF03235"/>
    </source>
</evidence>
<gene>
    <name evidence="2" type="ORF">SAMN02745219_03383</name>
</gene>
<dbReference type="EMBL" id="FQZM01000065">
    <property type="protein sequence ID" value="SHJ80579.1"/>
    <property type="molecule type" value="Genomic_DNA"/>
</dbReference>
<evidence type="ECO:0000313" key="2">
    <source>
        <dbReference type="EMBL" id="SHJ80579.1"/>
    </source>
</evidence>
<organism evidence="2 3">
    <name type="scientific">Desulfofundulus thermosubterraneus DSM 16057</name>
    <dbReference type="NCBI Taxonomy" id="1121432"/>
    <lineage>
        <taxon>Bacteria</taxon>
        <taxon>Bacillati</taxon>
        <taxon>Bacillota</taxon>
        <taxon>Clostridia</taxon>
        <taxon>Eubacteriales</taxon>
        <taxon>Peptococcaceae</taxon>
        <taxon>Desulfofundulus</taxon>
    </lineage>
</organism>
<keyword evidence="3" id="KW-1185">Reference proteome</keyword>
<dbReference type="PANTHER" id="PTHR37292:SF2">
    <property type="entry name" value="DUF262 DOMAIN-CONTAINING PROTEIN"/>
    <property type="match status" value="1"/>
</dbReference>
<sequence>MLLQTGGDGVQFQPRPVEGVTLDGEVKPDYLILDGQQRLTSLYLALFSGKPVPTKTAKEQDIKRVYYLDIAKCLDPNEDRIKAVLSLPVDRKITSDFGRKVELDVSTTEKEYEQDLFPLGVLFDQSRYSSWRRGYQKKYRFVEDRLDQFDAFEAEVVERFKSYRVPIIELLRDIPREAVCHVFEKVNTGGVTLTVFELVTAIFAADKFNLRHDWNARRERLHDHEVLKGVDETAFLTAVTLLASYHRHLQNPLTPISCKRKDVLRLNLSEYGQFAGLIEQGFVLAGRFLASEKVFDTKTLPYTTQLIPLSVICAVLGDRFEQEPVRRKLSRWFWCGVFGELYGGGANETRFAFDVPEVIAWIDGGELPRTIRDATFNPTRLLSMQSRLSAAYKGLMALLMKAGSRDLLSGDSIEVTNYFDLAIDVHHIFPKAYCEKQGYSRGLWNSSLNKAPLSAKTNRIIGGR</sequence>
<dbReference type="RefSeq" id="WP_072871404.1">
    <property type="nucleotide sequence ID" value="NZ_FQZM01000065.1"/>
</dbReference>
<dbReference type="Pfam" id="PF03235">
    <property type="entry name" value="GmrSD_N"/>
    <property type="match status" value="1"/>
</dbReference>
<evidence type="ECO:0000313" key="3">
    <source>
        <dbReference type="Proteomes" id="UP000184529"/>
    </source>
</evidence>
<dbReference type="AlphaFoldDB" id="A0A1M6MAV0"/>
<dbReference type="Proteomes" id="UP000184529">
    <property type="component" value="Unassembled WGS sequence"/>
</dbReference>
<dbReference type="InterPro" id="IPR004919">
    <property type="entry name" value="GmrSD_N"/>
</dbReference>
<feature type="non-terminal residue" evidence="2">
    <location>
        <position position="464"/>
    </location>
</feature>
<name>A0A1M6MAV0_9FIRM</name>
<dbReference type="STRING" id="1121432.SAMN02745219_03383"/>
<reference evidence="3" key="1">
    <citation type="submission" date="2016-11" db="EMBL/GenBank/DDBJ databases">
        <authorList>
            <person name="Varghese N."/>
            <person name="Submissions S."/>
        </authorList>
    </citation>
    <scope>NUCLEOTIDE SEQUENCE [LARGE SCALE GENOMIC DNA]</scope>
    <source>
        <strain evidence="3">DSM 16057</strain>
    </source>
</reference>